<dbReference type="EMBL" id="OX395141">
    <property type="protein sequence ID" value="CAI5794577.1"/>
    <property type="molecule type" value="Genomic_DNA"/>
</dbReference>
<sequence>MNLALMEKFPERTAEAIKAHRRQQAYRELVATYTQEQLEVVDGPAPQPVVEASNTQWRDRLIQHLQQLPRMPTTTEHLVRLERLSATVGSRTLTDVYEELSLVVRGMQGTQPWRAQRGKRSSQEQQMSNRWKRRDVITSLWEPMTAAEIKRAISSVSTAPGPDGMTVEQVKKLPLGALEQLFNLIMVCRKCPPVVAGGSNNTDSQKKIMQLRR</sequence>
<gene>
    <name evidence="2" type="ORF">PODLI_1B034778</name>
</gene>
<feature type="region of interest" description="Disordered" evidence="1">
    <location>
        <begin position="111"/>
        <end position="131"/>
    </location>
</feature>
<proteinExistence type="predicted"/>
<protein>
    <submittedName>
        <fullName evidence="2">Uncharacterized protein</fullName>
    </submittedName>
</protein>
<dbReference type="AlphaFoldDB" id="A0AA35LEY2"/>
<name>A0AA35LEY2_9SAUR</name>
<evidence type="ECO:0000313" key="2">
    <source>
        <dbReference type="EMBL" id="CAI5794577.1"/>
    </source>
</evidence>
<organism evidence="2 3">
    <name type="scientific">Podarcis lilfordi</name>
    <name type="common">Lilford's wall lizard</name>
    <dbReference type="NCBI Taxonomy" id="74358"/>
    <lineage>
        <taxon>Eukaryota</taxon>
        <taxon>Metazoa</taxon>
        <taxon>Chordata</taxon>
        <taxon>Craniata</taxon>
        <taxon>Vertebrata</taxon>
        <taxon>Euteleostomi</taxon>
        <taxon>Lepidosauria</taxon>
        <taxon>Squamata</taxon>
        <taxon>Bifurcata</taxon>
        <taxon>Unidentata</taxon>
        <taxon>Episquamata</taxon>
        <taxon>Laterata</taxon>
        <taxon>Lacertibaenia</taxon>
        <taxon>Lacertidae</taxon>
        <taxon>Podarcis</taxon>
    </lineage>
</organism>
<keyword evidence="3" id="KW-1185">Reference proteome</keyword>
<accession>A0AA35LEY2</accession>
<evidence type="ECO:0000256" key="1">
    <source>
        <dbReference type="SAM" id="MobiDB-lite"/>
    </source>
</evidence>
<reference evidence="2" key="1">
    <citation type="submission" date="2022-12" db="EMBL/GenBank/DDBJ databases">
        <authorList>
            <person name="Alioto T."/>
            <person name="Alioto T."/>
            <person name="Gomez Garrido J."/>
        </authorList>
    </citation>
    <scope>NUCLEOTIDE SEQUENCE</scope>
</reference>
<dbReference type="Proteomes" id="UP001178461">
    <property type="component" value="Chromosome 15"/>
</dbReference>
<evidence type="ECO:0000313" key="3">
    <source>
        <dbReference type="Proteomes" id="UP001178461"/>
    </source>
</evidence>